<reference evidence="2 3" key="1">
    <citation type="submission" date="2015-12" db="EMBL/GenBank/DDBJ databases">
        <title>Draft genome sequence of Moniliophthora roreri, the causal agent of frosty pod rot of cacao.</title>
        <authorList>
            <person name="Aime M.C."/>
            <person name="Diaz-Valderrama J.R."/>
            <person name="Kijpornyongpan T."/>
            <person name="Phillips-Mora W."/>
        </authorList>
    </citation>
    <scope>NUCLEOTIDE SEQUENCE [LARGE SCALE GENOMIC DNA]</scope>
    <source>
        <strain evidence="2 3">MCA 2952</strain>
    </source>
</reference>
<feature type="transmembrane region" description="Helical" evidence="1">
    <location>
        <begin position="51"/>
        <end position="72"/>
    </location>
</feature>
<dbReference type="AlphaFoldDB" id="A0A0W0F763"/>
<evidence type="ECO:0000313" key="2">
    <source>
        <dbReference type="EMBL" id="KTB32124.1"/>
    </source>
</evidence>
<feature type="transmembrane region" description="Helical" evidence="1">
    <location>
        <begin position="114"/>
        <end position="146"/>
    </location>
</feature>
<gene>
    <name evidence="2" type="ORF">WG66_15310</name>
</gene>
<dbReference type="EMBL" id="LATX01002255">
    <property type="protein sequence ID" value="KTB32124.1"/>
    <property type="molecule type" value="Genomic_DNA"/>
</dbReference>
<comment type="caution">
    <text evidence="2">The sequence shown here is derived from an EMBL/GenBank/DDBJ whole genome shotgun (WGS) entry which is preliminary data.</text>
</comment>
<evidence type="ECO:0008006" key="4">
    <source>
        <dbReference type="Google" id="ProtNLM"/>
    </source>
</evidence>
<keyword evidence="1" id="KW-0812">Transmembrane</keyword>
<name>A0A0W0F763_MONRR</name>
<evidence type="ECO:0000313" key="3">
    <source>
        <dbReference type="Proteomes" id="UP000054988"/>
    </source>
</evidence>
<keyword evidence="1" id="KW-1133">Transmembrane helix</keyword>
<accession>A0A0W0F763</accession>
<feature type="transmembrane region" description="Helical" evidence="1">
    <location>
        <begin position="84"/>
        <end position="102"/>
    </location>
</feature>
<sequence length="228" mass="25534">MPFKIPVFDVNNTIGALEVGALVTIFLFGVVTLQVYFYFSRFPDDSWYIKLLVGFVWILDLGHSIALCHYLYTVTVTQYGKPSLLLVPAQSVDVAILLGGLIGPIEQGWFIRRLYVFSGNLFLTTICTLLSLVRVTGTVALAAIALEQPPINEFTEDWRWLILLVLITGAVTDLILASTLWYYLMQWKRKADKNMSRILNRLSLVAVGNPHEKIPNIPSNDTKTSAPA</sequence>
<dbReference type="PANTHER" id="PTHR40465:SF1">
    <property type="entry name" value="DUF6534 DOMAIN-CONTAINING PROTEIN"/>
    <property type="match status" value="1"/>
</dbReference>
<protein>
    <recommendedName>
        <fullName evidence="4">Integral membrane protein</fullName>
    </recommendedName>
</protein>
<evidence type="ECO:0000256" key="1">
    <source>
        <dbReference type="SAM" id="Phobius"/>
    </source>
</evidence>
<dbReference type="eggNOG" id="ENOG502SQQU">
    <property type="taxonomic scope" value="Eukaryota"/>
</dbReference>
<feature type="transmembrane region" description="Helical" evidence="1">
    <location>
        <begin position="158"/>
        <end position="184"/>
    </location>
</feature>
<proteinExistence type="predicted"/>
<feature type="transmembrane region" description="Helical" evidence="1">
    <location>
        <begin position="20"/>
        <end position="39"/>
    </location>
</feature>
<keyword evidence="1" id="KW-0472">Membrane</keyword>
<dbReference type="PANTHER" id="PTHR40465">
    <property type="entry name" value="CHROMOSOME 1, WHOLE GENOME SHOTGUN SEQUENCE"/>
    <property type="match status" value="1"/>
</dbReference>
<dbReference type="Proteomes" id="UP000054988">
    <property type="component" value="Unassembled WGS sequence"/>
</dbReference>
<organism evidence="2 3">
    <name type="scientific">Moniliophthora roreri</name>
    <name type="common">Frosty pod rot fungus</name>
    <name type="synonym">Monilia roreri</name>
    <dbReference type="NCBI Taxonomy" id="221103"/>
    <lineage>
        <taxon>Eukaryota</taxon>
        <taxon>Fungi</taxon>
        <taxon>Dikarya</taxon>
        <taxon>Basidiomycota</taxon>
        <taxon>Agaricomycotina</taxon>
        <taxon>Agaricomycetes</taxon>
        <taxon>Agaricomycetidae</taxon>
        <taxon>Agaricales</taxon>
        <taxon>Marasmiineae</taxon>
        <taxon>Marasmiaceae</taxon>
        <taxon>Moniliophthora</taxon>
    </lineage>
</organism>